<gene>
    <name evidence="1" type="ordered locus">OB1003</name>
</gene>
<proteinExistence type="predicted"/>
<sequence>MEVWYSSYGSNLCEERFYCYILGLQPYGSNKVERGCRNKTLPRDNKKIILPYQLYFAKERSKWGKGGVAFIHHEYDISQSTIGRMYRITEEQFLEVVAQENQLEDIYIDLSGVKKRGFADLELGWYDRIIYLGEEDGSPIFTFTNSNGITEMEKYSPAIPYQNIIRKGLSELGLDKIEINSYLSPFHNC</sequence>
<reference evidence="1 2" key="1">
    <citation type="journal article" date="2001" name="FEMS Microbiol. Lett.">
        <title>Oceanobacillus iheyensis gen. nov., sp. nov., a deep-sea extremely halotolerant and alkaliphilic species isolated from a depth of 1050 m on the Iheya Ridge.</title>
        <authorList>
            <person name="Lu J."/>
            <person name="Nogi Y."/>
            <person name="Takami H."/>
        </authorList>
    </citation>
    <scope>NUCLEOTIDE SEQUENCE [LARGE SCALE GENOMIC DNA]</scope>
    <source>
        <strain evidence="2">DSM 14371 / CIP 107618 / JCM 11309 / KCTC 3954 / HTE831</strain>
    </source>
</reference>
<name>Q8CUV4_OCEIH</name>
<dbReference type="RefSeq" id="WP_011065406.1">
    <property type="nucleotide sequence ID" value="NC_004193.1"/>
</dbReference>
<dbReference type="KEGG" id="oih:OB1003"/>
<dbReference type="EMBL" id="BA000028">
    <property type="protein sequence ID" value="BAC12959.1"/>
    <property type="molecule type" value="Genomic_DNA"/>
</dbReference>
<dbReference type="eggNOG" id="COG2105">
    <property type="taxonomic scope" value="Bacteria"/>
</dbReference>
<dbReference type="Proteomes" id="UP000000822">
    <property type="component" value="Chromosome"/>
</dbReference>
<evidence type="ECO:0000313" key="1">
    <source>
        <dbReference type="EMBL" id="BAC12959.1"/>
    </source>
</evidence>
<accession>Q8CUV4</accession>
<dbReference type="HOGENOM" id="CLU_111599_1_0_9"/>
<protein>
    <recommendedName>
        <fullName evidence="3">Histone deacetylase</fullName>
    </recommendedName>
</protein>
<dbReference type="OrthoDB" id="8538589at2"/>
<reference evidence="1 2" key="2">
    <citation type="journal article" date="2002" name="Nucleic Acids Res.">
        <title>Genome sequence of Oceanobacillus iheyensis isolated from the Iheya Ridge and its unexpected adaptive capabilities to extreme environments.</title>
        <authorList>
            <person name="Takami H."/>
            <person name="Takaki Y."/>
            <person name="Uchiyama I."/>
        </authorList>
    </citation>
    <scope>NUCLEOTIDE SEQUENCE [LARGE SCALE GENOMIC DNA]</scope>
    <source>
        <strain evidence="2">DSM 14371 / CIP 107618 / JCM 11309 / KCTC 3954 / HTE831</strain>
    </source>
</reference>
<evidence type="ECO:0008006" key="3">
    <source>
        <dbReference type="Google" id="ProtNLM"/>
    </source>
</evidence>
<keyword evidence="2" id="KW-1185">Reference proteome</keyword>
<evidence type="ECO:0000313" key="2">
    <source>
        <dbReference type="Proteomes" id="UP000000822"/>
    </source>
</evidence>
<dbReference type="AlphaFoldDB" id="Q8CUV4"/>
<dbReference type="Gene3D" id="3.10.490.10">
    <property type="entry name" value="Gamma-glutamyl cyclotransferase-like"/>
    <property type="match status" value="1"/>
</dbReference>
<organism evidence="1 2">
    <name type="scientific">Oceanobacillus iheyensis (strain DSM 14371 / CIP 107618 / JCM 11309 / KCTC 3954 / HTE831)</name>
    <dbReference type="NCBI Taxonomy" id="221109"/>
    <lineage>
        <taxon>Bacteria</taxon>
        <taxon>Bacillati</taxon>
        <taxon>Bacillota</taxon>
        <taxon>Bacilli</taxon>
        <taxon>Bacillales</taxon>
        <taxon>Bacillaceae</taxon>
        <taxon>Oceanobacillus</taxon>
    </lineage>
</organism>